<comment type="similarity">
    <text evidence="4">Belongs to the TRAFAC class TrmE-Era-EngA-EngB-Septin-like GTPase superfamily. EngB GTPase family.</text>
</comment>
<evidence type="ECO:0000256" key="15">
    <source>
        <dbReference type="ARBA" id="ARBA00023136"/>
    </source>
</evidence>
<evidence type="ECO:0000256" key="6">
    <source>
        <dbReference type="ARBA" id="ARBA00022692"/>
    </source>
</evidence>
<dbReference type="GO" id="GO:0015421">
    <property type="term" value="F:ABC-type oligopeptide transporter activity"/>
    <property type="evidence" value="ECO:0007669"/>
    <property type="project" value="TreeGrafter"/>
</dbReference>
<dbReference type="InterPro" id="IPR003439">
    <property type="entry name" value="ABC_transporter-like_ATP-bd"/>
</dbReference>
<feature type="transmembrane region" description="Helical" evidence="18">
    <location>
        <begin position="888"/>
        <end position="908"/>
    </location>
</feature>
<evidence type="ECO:0000259" key="19">
    <source>
        <dbReference type="PROSITE" id="PS50893"/>
    </source>
</evidence>
<dbReference type="Gene3D" id="3.40.50.300">
    <property type="entry name" value="P-loop containing nucleotide triphosphate hydrolases"/>
    <property type="match status" value="3"/>
</dbReference>
<feature type="domain" description="ABC transporter" evidence="19">
    <location>
        <begin position="1166"/>
        <end position="1403"/>
    </location>
</feature>
<dbReference type="CDD" id="cd18578">
    <property type="entry name" value="ABC_6TM_Pgp_ABCB1_D2_like"/>
    <property type="match status" value="1"/>
</dbReference>
<dbReference type="FunFam" id="3.40.50.300:FF:000479">
    <property type="entry name" value="Multidrug resistance protein 1A"/>
    <property type="match status" value="1"/>
</dbReference>
<evidence type="ECO:0000256" key="12">
    <source>
        <dbReference type="ARBA" id="ARBA00022967"/>
    </source>
</evidence>
<feature type="transmembrane region" description="Helical" evidence="18">
    <location>
        <begin position="988"/>
        <end position="1005"/>
    </location>
</feature>
<evidence type="ECO:0000256" key="11">
    <source>
        <dbReference type="ARBA" id="ARBA00022842"/>
    </source>
</evidence>
<evidence type="ECO:0000256" key="13">
    <source>
        <dbReference type="ARBA" id="ARBA00022989"/>
    </source>
</evidence>
<feature type="transmembrane region" description="Helical" evidence="18">
    <location>
        <begin position="410"/>
        <end position="432"/>
    </location>
</feature>
<evidence type="ECO:0000256" key="14">
    <source>
        <dbReference type="ARBA" id="ARBA00023134"/>
    </source>
</evidence>
<feature type="transmembrane region" description="Helical" evidence="18">
    <location>
        <begin position="228"/>
        <end position="248"/>
    </location>
</feature>
<feature type="compositionally biased region" description="Low complexity" evidence="17">
    <location>
        <begin position="1"/>
        <end position="12"/>
    </location>
</feature>
<evidence type="ECO:0000256" key="2">
    <source>
        <dbReference type="ARBA" id="ARBA00004141"/>
    </source>
</evidence>
<evidence type="ECO:0000256" key="10">
    <source>
        <dbReference type="ARBA" id="ARBA00022840"/>
    </source>
</evidence>
<feature type="domain" description="EngB-type G" evidence="21">
    <location>
        <begin position="1519"/>
        <end position="1696"/>
    </location>
</feature>
<keyword evidence="5" id="KW-0813">Transport</keyword>
<feature type="compositionally biased region" description="Basic and acidic residues" evidence="17">
    <location>
        <begin position="91"/>
        <end position="106"/>
    </location>
</feature>
<dbReference type="OrthoDB" id="6500128at2759"/>
<keyword evidence="8" id="KW-0677">Repeat</keyword>
<dbReference type="RefSeq" id="XP_002764793.1">
    <property type="nucleotide sequence ID" value="XM_002764747.1"/>
</dbReference>
<dbReference type="SMART" id="SM00382">
    <property type="entry name" value="AAA"/>
    <property type="match status" value="3"/>
</dbReference>
<keyword evidence="12" id="KW-1278">Translocase</keyword>
<feature type="transmembrane region" description="Helical" evidence="18">
    <location>
        <begin position="174"/>
        <end position="198"/>
    </location>
</feature>
<feature type="region of interest" description="Disordered" evidence="17">
    <location>
        <begin position="2026"/>
        <end position="2057"/>
    </location>
</feature>
<dbReference type="FunFam" id="3.40.50.300:FF:000913">
    <property type="entry name" value="ABC multidrug transporter SitT"/>
    <property type="match status" value="1"/>
</dbReference>
<feature type="region of interest" description="Disordered" evidence="17">
    <location>
        <begin position="763"/>
        <end position="789"/>
    </location>
</feature>
<evidence type="ECO:0000313" key="23">
    <source>
        <dbReference type="Proteomes" id="UP000007800"/>
    </source>
</evidence>
<dbReference type="PROSITE" id="PS50929">
    <property type="entry name" value="ABC_TM1F"/>
    <property type="match status" value="2"/>
</dbReference>
<dbReference type="HAMAP" id="MF_00321">
    <property type="entry name" value="GTPase_EngB"/>
    <property type="match status" value="1"/>
</dbReference>
<comment type="similarity">
    <text evidence="3">Belongs to the ABC transporter superfamily. ABCB family. Multidrug resistance exporter (TC 3.A.1.201) subfamily.</text>
</comment>
<dbReference type="PROSITE" id="PS00211">
    <property type="entry name" value="ABC_TRANSPORTER_1"/>
    <property type="match status" value="1"/>
</dbReference>
<evidence type="ECO:0000259" key="20">
    <source>
        <dbReference type="PROSITE" id="PS50929"/>
    </source>
</evidence>
<feature type="domain" description="ABC transmembrane type-1" evidence="20">
    <location>
        <begin position="846"/>
        <end position="1131"/>
    </location>
</feature>
<keyword evidence="15 18" id="KW-0472">Membrane</keyword>
<comment type="subcellular location">
    <subcellularLocation>
        <location evidence="2">Membrane</location>
        <topology evidence="2">Multi-pass membrane protein</topology>
    </subcellularLocation>
</comment>
<dbReference type="Pfam" id="PF00664">
    <property type="entry name" value="ABC_membrane"/>
    <property type="match status" value="2"/>
</dbReference>
<feature type="region of interest" description="Disordered" evidence="17">
    <location>
        <begin position="1777"/>
        <end position="1797"/>
    </location>
</feature>
<feature type="region of interest" description="Disordered" evidence="17">
    <location>
        <begin position="1"/>
        <end position="22"/>
    </location>
</feature>
<evidence type="ECO:0000313" key="22">
    <source>
        <dbReference type="EMBL" id="EEQ97510.1"/>
    </source>
</evidence>
<accession>C5M0H5</accession>
<dbReference type="CDD" id="cd01876">
    <property type="entry name" value="YihA_EngB"/>
    <property type="match status" value="1"/>
</dbReference>
<keyword evidence="23" id="KW-1185">Reference proteome</keyword>
<dbReference type="InterPro" id="IPR003593">
    <property type="entry name" value="AAA+_ATPase"/>
</dbReference>
<dbReference type="Pfam" id="PF01926">
    <property type="entry name" value="MMR_HSR1"/>
    <property type="match status" value="1"/>
</dbReference>
<evidence type="ECO:0000256" key="17">
    <source>
        <dbReference type="SAM" id="MobiDB-lite"/>
    </source>
</evidence>
<keyword evidence="11" id="KW-0460">Magnesium</keyword>
<dbReference type="SUPFAM" id="SSF90123">
    <property type="entry name" value="ABC transporter transmembrane region"/>
    <property type="match status" value="2"/>
</dbReference>
<dbReference type="InterPro" id="IPR036640">
    <property type="entry name" value="ABC1_TM_sf"/>
</dbReference>
<keyword evidence="7" id="KW-0479">Metal-binding</keyword>
<keyword evidence="16" id="KW-0325">Glycoprotein</keyword>
<organism evidence="23">
    <name type="scientific">Perkinsus marinus (strain ATCC 50983 / TXsc)</name>
    <dbReference type="NCBI Taxonomy" id="423536"/>
    <lineage>
        <taxon>Eukaryota</taxon>
        <taxon>Sar</taxon>
        <taxon>Alveolata</taxon>
        <taxon>Perkinsozoa</taxon>
        <taxon>Perkinsea</taxon>
        <taxon>Perkinsida</taxon>
        <taxon>Perkinsidae</taxon>
        <taxon>Perkinsus</taxon>
    </lineage>
</organism>
<keyword evidence="13 18" id="KW-1133">Transmembrane helix</keyword>
<dbReference type="InterPro" id="IPR027417">
    <property type="entry name" value="P-loop_NTPase"/>
</dbReference>
<feature type="transmembrane region" description="Helical" evidence="18">
    <location>
        <begin position="1066"/>
        <end position="1086"/>
    </location>
</feature>
<feature type="transmembrane region" description="Helical" evidence="18">
    <location>
        <begin position="296"/>
        <end position="316"/>
    </location>
</feature>
<evidence type="ECO:0000256" key="7">
    <source>
        <dbReference type="ARBA" id="ARBA00022723"/>
    </source>
</evidence>
<dbReference type="GeneID" id="9055177"/>
<evidence type="ECO:0000256" key="18">
    <source>
        <dbReference type="SAM" id="Phobius"/>
    </source>
</evidence>
<dbReference type="Pfam" id="PF00005">
    <property type="entry name" value="ABC_tran"/>
    <property type="match status" value="2"/>
</dbReference>
<evidence type="ECO:0000256" key="16">
    <source>
        <dbReference type="ARBA" id="ARBA00023180"/>
    </source>
</evidence>
<dbReference type="PROSITE" id="PS50893">
    <property type="entry name" value="ABC_TRANSPORTER_2"/>
    <property type="match status" value="2"/>
</dbReference>
<evidence type="ECO:0000256" key="9">
    <source>
        <dbReference type="ARBA" id="ARBA00022741"/>
    </source>
</evidence>
<comment type="cofactor">
    <cofactor evidence="1">
        <name>Mg(2+)</name>
        <dbReference type="ChEBI" id="CHEBI:18420"/>
    </cofactor>
</comment>
<dbReference type="EMBL" id="GG687104">
    <property type="protein sequence ID" value="EEQ97510.1"/>
    <property type="molecule type" value="Genomic_DNA"/>
</dbReference>
<dbReference type="GO" id="GO:0090374">
    <property type="term" value="P:oligopeptide export from mitochondrion"/>
    <property type="evidence" value="ECO:0007669"/>
    <property type="project" value="TreeGrafter"/>
</dbReference>
<gene>
    <name evidence="22" type="ORF">Pmar_PMAR004015</name>
</gene>
<dbReference type="GO" id="GO:0046872">
    <property type="term" value="F:metal ion binding"/>
    <property type="evidence" value="ECO:0007669"/>
    <property type="project" value="UniProtKB-KW"/>
</dbReference>
<dbReference type="GO" id="GO:0016887">
    <property type="term" value="F:ATP hydrolysis activity"/>
    <property type="evidence" value="ECO:0007669"/>
    <property type="project" value="InterPro"/>
</dbReference>
<evidence type="ECO:0000256" key="1">
    <source>
        <dbReference type="ARBA" id="ARBA00001946"/>
    </source>
</evidence>
<feature type="region of interest" description="Disordered" evidence="17">
    <location>
        <begin position="1944"/>
        <end position="1964"/>
    </location>
</feature>
<feature type="compositionally biased region" description="Polar residues" evidence="17">
    <location>
        <begin position="777"/>
        <end position="789"/>
    </location>
</feature>
<keyword evidence="9" id="KW-0547">Nucleotide-binding</keyword>
<evidence type="ECO:0000256" key="8">
    <source>
        <dbReference type="ARBA" id="ARBA00022737"/>
    </source>
</evidence>
<protein>
    <submittedName>
        <fullName evidence="22">Multidrug resistance protein, putative</fullName>
    </submittedName>
</protein>
<evidence type="ECO:0000256" key="5">
    <source>
        <dbReference type="ARBA" id="ARBA00022448"/>
    </source>
</evidence>
<dbReference type="InterPro" id="IPR030393">
    <property type="entry name" value="G_ENGB_dom"/>
</dbReference>
<dbReference type="Gene3D" id="1.20.1560.10">
    <property type="entry name" value="ABC transporter type 1, transmembrane domain"/>
    <property type="match status" value="1"/>
</dbReference>
<dbReference type="FunCoup" id="C5M0H5">
    <property type="interactions" value="8"/>
</dbReference>
<keyword evidence="10" id="KW-0067">ATP-binding</keyword>
<dbReference type="GO" id="GO:0005524">
    <property type="term" value="F:ATP binding"/>
    <property type="evidence" value="ECO:0007669"/>
    <property type="project" value="UniProtKB-KW"/>
</dbReference>
<evidence type="ECO:0000256" key="3">
    <source>
        <dbReference type="ARBA" id="ARBA00007577"/>
    </source>
</evidence>
<dbReference type="CDD" id="cd18577">
    <property type="entry name" value="ABC_6TM_Pgp_ABCB1_D1_like"/>
    <property type="match status" value="1"/>
</dbReference>
<dbReference type="PROSITE" id="PS51706">
    <property type="entry name" value="G_ENGB"/>
    <property type="match status" value="1"/>
</dbReference>
<feature type="region of interest" description="Disordered" evidence="17">
    <location>
        <begin position="88"/>
        <end position="134"/>
    </location>
</feature>
<dbReference type="GO" id="GO:0005525">
    <property type="term" value="F:GTP binding"/>
    <property type="evidence" value="ECO:0007669"/>
    <property type="project" value="UniProtKB-KW"/>
</dbReference>
<dbReference type="Proteomes" id="UP000007800">
    <property type="component" value="Unassembled WGS sequence"/>
</dbReference>
<dbReference type="InterPro" id="IPR006073">
    <property type="entry name" value="GTP-bd"/>
</dbReference>
<proteinExistence type="inferred from homology"/>
<feature type="domain" description="ABC transporter" evidence="19">
    <location>
        <begin position="516"/>
        <end position="757"/>
    </location>
</feature>
<dbReference type="InParanoid" id="C5M0H5"/>
<feature type="compositionally biased region" description="Basic and acidic residues" evidence="17">
    <location>
        <begin position="125"/>
        <end position="134"/>
    </location>
</feature>
<dbReference type="InterPro" id="IPR011527">
    <property type="entry name" value="ABC1_TM_dom"/>
</dbReference>
<sequence length="2239" mass="248221">MASSSSKQQQQQVVAGSPRQSDEWAEKCKMLMLENAEEDRRRADMVLERYLTLIEQQYEGIISNLPKSVLNMKVSEVDPKALKPIARIYRPRTEAPESTENREPNRPADLPPRLQAHGPVVATPRDGKHGIKSERNGGGGGLVYSMKKLFGGGGDNKTDPSPARALKPRVLSDFILLAIGLLAAAINGAAFPAFSLFIGDFMDEVGSRSATGDTAGILSEVQTVSLQLVVVAAVAFSSSFVWDAIFTYSSTTISTRIRIEYFRAVLNQDISWFDQETPAALPSRMNEDVFKVGEAIGYRVGLTVANFSQFVCGYSVGLYRGWQLALVMMSTMPLLAASIAVLSRRIAKKTARAQDFYAEAGAVAEEVLSSIKTVVAFGAEKRESERYDHKLIAARDGEIKAGFQGGVMTGIVFLSIFLTYALVFWYGGVLIYDGTINPSSGEPYNGGDVITVYFACIMATFALGQIAPNISFFVEGKTAGAKIFPLFEVQESPDRIEPPLSEGPRKNATPLTMSTIAFRNVSFHYPAKPEVKVLSDVSFTIKAGEKVAFVGESGSGKSTSVQLLERFYDPTAGEVLINGDNVRGMHVYDLRAIYGYVGQEPFLFATSIRNNLTYGIPSSRAPDQKALVDACRKAQVLDFIQSLPNGFDTYCGAGGGQISGGQKQRIAIARALLRQPQVLLLDEATSALDNESEKMVQKTIDHLQEHFNITTISIAHRLSTIRNSDRIIVMKGGQIVETGTHSVLMQNEGEYRALVAQEAALSQEASQQDLRPGQDSGLPQPTRNSSVATSEVFLDTADMKLDLGEDEAAIEKARKKQVRALPPRAWTPYRRLLQFSRDERYYYIPACIGAAGKGLSMPLHALIVSGVIDAFYLPDREEMKDAVEETALKYVGLAVGVLVSCSIMQYFFAHIGEHFTFKVRKLCFAKLLEQDVGYFDDPAHAPGKLTAALSTHALKMKALTGQGLGLYVEALSGFIGGVLISLTGVWQLGLVMTCILPLLILSWKIRSALWWTGSELDDELLKQASQTASEAVQNMRTVRAFVAEAWTVEFYTGYINRTASGASRGALLTGLAYGTSTCMMFLAYAAGFYYGGYLIEEQGVGFREMLQSLMAVMLGSIGVGNALAFLPDLDDAKVAAHDVLQILDTESKINAVHPDGTVEELGDGSIEFKSVHFQYPTRPDVAILKGLSFKVEAGQQVALVGPSGGGKSTVIALLQRFYDPSGGSIAVGGTDHRMLNVAWWRRHCGLVSQEPVLFDMTLAENLRYGKAEATDDDLIRVAKMSKMDFAAAFGGPFGWDDGLGPRGSRLSGGQKQRTAIGRALVRDPAVMFLDEATSALDSASERVVQDALETAAVGRTTFTIAHRLSTIKRSDIILVISDGRLVEQGPHDTLISQRGVSGGLGGSSSMRSYHCKVARMQQSFIQRRRHLYDQMKEHLEGEVEPVSYTKQQLGWEKASRPPQAVREYLAKRRIGAPITQEDRQFMWFQNGKRNFAPMFLDQMKPWMKLHKNVWKREQIPPPVLPEVAVVGRSNCGKSTLVNTLAGRQNSKTSKIPGSTESLLFWKMGKPPVLMLVDLPGYGFAYQGEEKRTEWTELSLFYLSHRSNLKRVLVLVDARRGLMQSDREMISFLERYGVKWQVIVTKCDLLKPRFLAKRLVIMQQILDTEFKGSVGPMIPLSALAKQGVDELRIVLNSMKLDRRTVVNGIEERLLDMREAKRVKRVEKRHKRLTARRERLALTRAADMVRAAAAVVTDTEQEKELNRNAASDALKKWGVAFEEQQQQHEAAPTPRSGPESTARREATDLMHDMMGMLSEDEGEEEAANEALPVSEAAVAEDLSSTTEALLCWEDDREEVDDEEEEDVPRQAVVDGPQVEAQSPRLPALGPVVATAHHWNVGKGEDRLTSGSGTDPVGADWLRSLSSSREAGAAAVVMDFNVKAKGTTTQSTNSAFTVPEEEERLSDDGFSKFPSRYLTREESEAPPASAPMAGIKQYRGKDTLPEGSSYQEQLKKGFAKRWRTEMDDILDEEVWSTPTQEDVVDDTPSKTRRPKEGPGRRKKEWYEPRTATGYIDVKNPKVIPKGTWKWTYLGRPDTVRPLKPKRRFDMADLVNASDIHPRNWRKKASDETWREAKRHWVEWARRRKLVGKAYQIPKEAMTREEVDARSQVEQAQGLIRERKKVVHDAVTDLKQQLKRKRERVRTTGRFGRWDNMFTYQYKMAKLREREADAGKRSGESRNPSHT</sequence>
<keyword evidence="14" id="KW-0342">GTP-binding</keyword>
<dbReference type="InterPro" id="IPR017871">
    <property type="entry name" value="ABC_transporter-like_CS"/>
</dbReference>
<dbReference type="NCBIfam" id="TIGR03598">
    <property type="entry name" value="GTPase_YsxC"/>
    <property type="match status" value="1"/>
</dbReference>
<feature type="transmembrane region" description="Helical" evidence="18">
    <location>
        <begin position="322"/>
        <end position="342"/>
    </location>
</feature>
<dbReference type="PANTHER" id="PTHR43394">
    <property type="entry name" value="ATP-DEPENDENT PERMEASE MDL1, MITOCHONDRIAL"/>
    <property type="match status" value="1"/>
</dbReference>
<dbReference type="InterPro" id="IPR039421">
    <property type="entry name" value="Type_1_exporter"/>
</dbReference>
<name>C5M0H5_PERM5</name>
<feature type="transmembrane region" description="Helical" evidence="18">
    <location>
        <begin position="841"/>
        <end position="868"/>
    </location>
</feature>
<dbReference type="SUPFAM" id="SSF52540">
    <property type="entry name" value="P-loop containing nucleoside triphosphate hydrolases"/>
    <property type="match status" value="3"/>
</dbReference>
<feature type="compositionally biased region" description="Basic and acidic residues" evidence="17">
    <location>
        <begin position="2047"/>
        <end position="2057"/>
    </location>
</feature>
<dbReference type="GO" id="GO:0005743">
    <property type="term" value="C:mitochondrial inner membrane"/>
    <property type="evidence" value="ECO:0007669"/>
    <property type="project" value="TreeGrafter"/>
</dbReference>
<reference evidence="22 23" key="1">
    <citation type="submission" date="2008-07" db="EMBL/GenBank/DDBJ databases">
        <authorList>
            <person name="El-Sayed N."/>
            <person name="Caler E."/>
            <person name="Inman J."/>
            <person name="Amedeo P."/>
            <person name="Hass B."/>
            <person name="Wortman J."/>
        </authorList>
    </citation>
    <scope>NUCLEOTIDE SEQUENCE [LARGE SCALE GENOMIC DNA]</scope>
    <source>
        <strain evidence="23">ATCC 50983 / TXsc</strain>
    </source>
</reference>
<keyword evidence="6 18" id="KW-0812">Transmembrane</keyword>
<feature type="transmembrane region" description="Helical" evidence="18">
    <location>
        <begin position="964"/>
        <end position="982"/>
    </location>
</feature>
<dbReference type="InterPro" id="IPR019987">
    <property type="entry name" value="GTP-bd_ribosome_bio_YsxC"/>
</dbReference>
<dbReference type="PANTHER" id="PTHR43394:SF27">
    <property type="entry name" value="ATP-DEPENDENT TRANSLOCASE ABCB1-LIKE"/>
    <property type="match status" value="1"/>
</dbReference>
<evidence type="ECO:0000256" key="4">
    <source>
        <dbReference type="ARBA" id="ARBA00009638"/>
    </source>
</evidence>
<evidence type="ECO:0000259" key="21">
    <source>
        <dbReference type="PROSITE" id="PS51706"/>
    </source>
</evidence>
<feature type="transmembrane region" description="Helical" evidence="18">
    <location>
        <begin position="452"/>
        <end position="474"/>
    </location>
</feature>
<feature type="domain" description="ABC transmembrane type-1" evidence="20">
    <location>
        <begin position="178"/>
        <end position="475"/>
    </location>
</feature>